<dbReference type="EMBL" id="SZQL01000011">
    <property type="protein sequence ID" value="TKK67523.1"/>
    <property type="molecule type" value="Genomic_DNA"/>
</dbReference>
<comment type="caution">
    <text evidence="9">The sequence shown here is derived from an EMBL/GenBank/DDBJ whole genome shotgun (WGS) entry which is preliminary data.</text>
</comment>
<dbReference type="PANTHER" id="PTHR36699">
    <property type="entry name" value="LD-TRANSPEPTIDASE"/>
    <property type="match status" value="1"/>
</dbReference>
<keyword evidence="3" id="KW-0808">Transferase</keyword>
<evidence type="ECO:0000256" key="6">
    <source>
        <dbReference type="ARBA" id="ARBA00023316"/>
    </source>
</evidence>
<proteinExistence type="inferred from homology"/>
<dbReference type="OrthoDB" id="9809748at2"/>
<dbReference type="GO" id="GO:0071555">
    <property type="term" value="P:cell wall organization"/>
    <property type="evidence" value="ECO:0007669"/>
    <property type="project" value="UniProtKB-UniRule"/>
</dbReference>
<evidence type="ECO:0000256" key="7">
    <source>
        <dbReference type="PROSITE-ProRule" id="PRU01373"/>
    </source>
</evidence>
<evidence type="ECO:0000259" key="8">
    <source>
        <dbReference type="PROSITE" id="PS52029"/>
    </source>
</evidence>
<comment type="pathway">
    <text evidence="1 7">Cell wall biogenesis; peptidoglycan biosynthesis.</text>
</comment>
<dbReference type="SUPFAM" id="SSF141523">
    <property type="entry name" value="L,D-transpeptidase catalytic domain-like"/>
    <property type="match status" value="1"/>
</dbReference>
<reference evidence="9 10" key="1">
    <citation type="submission" date="2019-05" db="EMBL/GenBank/DDBJ databases">
        <title>Panacibacter sp. strain 17mud1-8 Genome sequencing and assembly.</title>
        <authorList>
            <person name="Chhetri G."/>
        </authorList>
    </citation>
    <scope>NUCLEOTIDE SEQUENCE [LARGE SCALE GENOMIC DNA]</scope>
    <source>
        <strain evidence="9 10">17mud1-8</strain>
    </source>
</reference>
<evidence type="ECO:0000256" key="2">
    <source>
        <dbReference type="ARBA" id="ARBA00005992"/>
    </source>
</evidence>
<dbReference type="CDD" id="cd16913">
    <property type="entry name" value="YkuD_like"/>
    <property type="match status" value="1"/>
</dbReference>
<evidence type="ECO:0000256" key="4">
    <source>
        <dbReference type="ARBA" id="ARBA00022960"/>
    </source>
</evidence>
<evidence type="ECO:0000256" key="1">
    <source>
        <dbReference type="ARBA" id="ARBA00004752"/>
    </source>
</evidence>
<organism evidence="9 10">
    <name type="scientific">Ilyomonas limi</name>
    <dbReference type="NCBI Taxonomy" id="2575867"/>
    <lineage>
        <taxon>Bacteria</taxon>
        <taxon>Pseudomonadati</taxon>
        <taxon>Bacteroidota</taxon>
        <taxon>Chitinophagia</taxon>
        <taxon>Chitinophagales</taxon>
        <taxon>Chitinophagaceae</taxon>
        <taxon>Ilyomonas</taxon>
    </lineage>
</organism>
<feature type="domain" description="L,D-TPase catalytic" evidence="8">
    <location>
        <begin position="53"/>
        <end position="186"/>
    </location>
</feature>
<feature type="active site" description="Nucleophile" evidence="7">
    <location>
        <position position="155"/>
    </location>
</feature>
<protein>
    <recommendedName>
        <fullName evidence="8">L,D-TPase catalytic domain-containing protein</fullName>
    </recommendedName>
</protein>
<evidence type="ECO:0000256" key="5">
    <source>
        <dbReference type="ARBA" id="ARBA00022984"/>
    </source>
</evidence>
<gene>
    <name evidence="9" type="ORF">FC093_13860</name>
</gene>
<dbReference type="PROSITE" id="PS52029">
    <property type="entry name" value="LD_TPASE"/>
    <property type="match status" value="1"/>
</dbReference>
<dbReference type="InterPro" id="IPR005490">
    <property type="entry name" value="LD_TPept_cat_dom"/>
</dbReference>
<dbReference type="Proteomes" id="UP000305848">
    <property type="component" value="Unassembled WGS sequence"/>
</dbReference>
<keyword evidence="5 7" id="KW-0573">Peptidoglycan synthesis</keyword>
<dbReference type="InterPro" id="IPR038063">
    <property type="entry name" value="Transpep_catalytic_dom"/>
</dbReference>
<evidence type="ECO:0000256" key="3">
    <source>
        <dbReference type="ARBA" id="ARBA00022679"/>
    </source>
</evidence>
<dbReference type="UniPathway" id="UPA00219"/>
<dbReference type="AlphaFoldDB" id="A0A4V5UW65"/>
<comment type="similarity">
    <text evidence="2">Belongs to the YkuD family.</text>
</comment>
<dbReference type="GO" id="GO:0008360">
    <property type="term" value="P:regulation of cell shape"/>
    <property type="evidence" value="ECO:0007669"/>
    <property type="project" value="UniProtKB-UniRule"/>
</dbReference>
<evidence type="ECO:0000313" key="9">
    <source>
        <dbReference type="EMBL" id="TKK67523.1"/>
    </source>
</evidence>
<sequence>MFSIFIFNAATAQSSFVDFQKSFMRVAYALRANEDTLRKQFAAEGLTWPAKEIYLRSFKYDSQLEVWVRNNSNEAFKLFKTYKVCAMAGAIGPKRMQDDYQVPEGFYYINQFNPNSNYHLALGINYPNESDKVLSDSLRPGSGIYIHGSCITVGCIPLMDGPIEEVYLLAAIAKSEGEDFIPVHIFPVRFNRQKSMDYLQRVTKDDGELQKFESKLREVYDYFEENKKLPFIAVNKKGEYVIM</sequence>
<keyword evidence="4 7" id="KW-0133">Cell shape</keyword>
<keyword evidence="6 7" id="KW-0961">Cell wall biogenesis/degradation</keyword>
<dbReference type="GO" id="GO:0009252">
    <property type="term" value="P:peptidoglycan biosynthetic process"/>
    <property type="evidence" value="ECO:0007669"/>
    <property type="project" value="UniProtKB-UniPathway"/>
</dbReference>
<accession>A0A4V5UW65</accession>
<feature type="active site" description="Proton donor/acceptor" evidence="7">
    <location>
        <position position="147"/>
    </location>
</feature>
<dbReference type="GO" id="GO:0016740">
    <property type="term" value="F:transferase activity"/>
    <property type="evidence" value="ECO:0007669"/>
    <property type="project" value="UniProtKB-KW"/>
</dbReference>
<dbReference type="GO" id="GO:0004180">
    <property type="term" value="F:carboxypeptidase activity"/>
    <property type="evidence" value="ECO:0007669"/>
    <property type="project" value="UniProtKB-ARBA"/>
</dbReference>
<dbReference type="PANTHER" id="PTHR36699:SF1">
    <property type="entry name" value="L,D-TRANSPEPTIDASE YAFK-RELATED"/>
    <property type="match status" value="1"/>
</dbReference>
<evidence type="ECO:0000313" key="10">
    <source>
        <dbReference type="Proteomes" id="UP000305848"/>
    </source>
</evidence>
<name>A0A4V5UW65_9BACT</name>
<keyword evidence="10" id="KW-1185">Reference proteome</keyword>